<evidence type="ECO:0000313" key="2">
    <source>
        <dbReference type="EMBL" id="KAF8655145.1"/>
    </source>
</evidence>
<feature type="signal peptide" evidence="1">
    <location>
        <begin position="1"/>
        <end position="21"/>
    </location>
</feature>
<reference evidence="2" key="1">
    <citation type="submission" date="2020-07" db="EMBL/GenBank/DDBJ databases">
        <title>Genome sequence and genetic diversity analysis of an under-domesticated orphan crop, white fonio (Digitaria exilis).</title>
        <authorList>
            <person name="Bennetzen J.L."/>
            <person name="Chen S."/>
            <person name="Ma X."/>
            <person name="Wang X."/>
            <person name="Yssel A.E.J."/>
            <person name="Chaluvadi S.R."/>
            <person name="Johnson M."/>
            <person name="Gangashetty P."/>
            <person name="Hamidou F."/>
            <person name="Sanogo M.D."/>
            <person name="Zwaenepoel A."/>
            <person name="Wallace J."/>
            <person name="Van De Peer Y."/>
            <person name="Van Deynze A."/>
        </authorList>
    </citation>
    <scope>NUCLEOTIDE SEQUENCE</scope>
    <source>
        <tissue evidence="2">Leaves</tissue>
    </source>
</reference>
<dbReference type="EMBL" id="JACEFO010002599">
    <property type="protein sequence ID" value="KAF8655145.1"/>
    <property type="molecule type" value="Genomic_DNA"/>
</dbReference>
<proteinExistence type="predicted"/>
<accession>A0A835A9B6</accession>
<dbReference type="OrthoDB" id="675223at2759"/>
<evidence type="ECO:0000313" key="3">
    <source>
        <dbReference type="Proteomes" id="UP000636709"/>
    </source>
</evidence>
<keyword evidence="3" id="KW-1185">Reference proteome</keyword>
<dbReference type="AlphaFoldDB" id="A0A835A9B6"/>
<comment type="caution">
    <text evidence="2">The sequence shown here is derived from an EMBL/GenBank/DDBJ whole genome shotgun (WGS) entry which is preliminary data.</text>
</comment>
<organism evidence="2 3">
    <name type="scientific">Digitaria exilis</name>
    <dbReference type="NCBI Taxonomy" id="1010633"/>
    <lineage>
        <taxon>Eukaryota</taxon>
        <taxon>Viridiplantae</taxon>
        <taxon>Streptophyta</taxon>
        <taxon>Embryophyta</taxon>
        <taxon>Tracheophyta</taxon>
        <taxon>Spermatophyta</taxon>
        <taxon>Magnoliopsida</taxon>
        <taxon>Liliopsida</taxon>
        <taxon>Poales</taxon>
        <taxon>Poaceae</taxon>
        <taxon>PACMAD clade</taxon>
        <taxon>Panicoideae</taxon>
        <taxon>Panicodae</taxon>
        <taxon>Paniceae</taxon>
        <taxon>Anthephorinae</taxon>
        <taxon>Digitaria</taxon>
    </lineage>
</organism>
<evidence type="ECO:0000256" key="1">
    <source>
        <dbReference type="SAM" id="SignalP"/>
    </source>
</evidence>
<protein>
    <submittedName>
        <fullName evidence="2">Uncharacterized protein</fullName>
    </submittedName>
</protein>
<gene>
    <name evidence="2" type="ORF">HU200_061282</name>
</gene>
<sequence length="69" mass="7111">MRTSFTLLIVVALVVQYSGTCELVLPPSPGACNPTSCFTNCHNSIGVGAIAECVAGGCQCTYCTPPKSK</sequence>
<feature type="chain" id="PRO_5033008009" evidence="1">
    <location>
        <begin position="22"/>
        <end position="69"/>
    </location>
</feature>
<dbReference type="Proteomes" id="UP000636709">
    <property type="component" value="Unassembled WGS sequence"/>
</dbReference>
<keyword evidence="1" id="KW-0732">Signal</keyword>
<name>A0A835A9B6_9POAL</name>